<reference evidence="3 4" key="1">
    <citation type="journal article" date="2016" name="Antonie Van Leeuwenhoek">
        <title>Nocardia donostiensis sp. nov., isolated from human respiratory specimens.</title>
        <authorList>
            <person name="Ercibengoa M."/>
            <person name="Bell M."/>
            <person name="Marimon J.M."/>
            <person name="Humrighouse B."/>
            <person name="Klenk H.P."/>
            <person name="Potter G."/>
            <person name="Perez-Trallero E."/>
        </authorList>
    </citation>
    <scope>NUCLEOTIDE SEQUENCE [LARGE SCALE GENOMIC DNA]</scope>
    <source>
        <strain evidence="3 4">X1655</strain>
    </source>
</reference>
<feature type="domain" description="N-acetyltransferase" evidence="2">
    <location>
        <begin position="35"/>
        <end position="194"/>
    </location>
</feature>
<dbReference type="GO" id="GO:0005737">
    <property type="term" value="C:cytoplasm"/>
    <property type="evidence" value="ECO:0007669"/>
    <property type="project" value="TreeGrafter"/>
</dbReference>
<gene>
    <name evidence="3" type="ORF">B0T46_25705</name>
</gene>
<comment type="caution">
    <text evidence="3">The sequence shown here is derived from an EMBL/GenBank/DDBJ whole genome shotgun (WGS) entry which is preliminary data.</text>
</comment>
<dbReference type="InterPro" id="IPR000182">
    <property type="entry name" value="GNAT_dom"/>
</dbReference>
<evidence type="ECO:0000256" key="1">
    <source>
        <dbReference type="SAM" id="MobiDB-lite"/>
    </source>
</evidence>
<accession>A0A1W0BA45</accession>
<evidence type="ECO:0000313" key="3">
    <source>
        <dbReference type="EMBL" id="ONM45937.1"/>
    </source>
</evidence>
<dbReference type="InterPro" id="IPR051908">
    <property type="entry name" value="Ribosomal_N-acetyltransferase"/>
</dbReference>
<dbReference type="GO" id="GO:1990189">
    <property type="term" value="F:protein N-terminal-serine acetyltransferase activity"/>
    <property type="evidence" value="ECO:0007669"/>
    <property type="project" value="TreeGrafter"/>
</dbReference>
<evidence type="ECO:0000259" key="2">
    <source>
        <dbReference type="PROSITE" id="PS51186"/>
    </source>
</evidence>
<name>A0A1W0BA45_9NOCA</name>
<dbReference type="SUPFAM" id="SSF55729">
    <property type="entry name" value="Acyl-CoA N-acyltransferases (Nat)"/>
    <property type="match status" value="1"/>
</dbReference>
<proteinExistence type="predicted"/>
<dbReference type="Pfam" id="PF13302">
    <property type="entry name" value="Acetyltransf_3"/>
    <property type="match status" value="1"/>
</dbReference>
<dbReference type="Gene3D" id="3.40.630.30">
    <property type="match status" value="1"/>
</dbReference>
<dbReference type="InterPro" id="IPR016181">
    <property type="entry name" value="Acyl_CoA_acyltransferase"/>
</dbReference>
<organism evidence="3 4">
    <name type="scientific">Nocardia donostiensis</name>
    <dbReference type="NCBI Taxonomy" id="1538463"/>
    <lineage>
        <taxon>Bacteria</taxon>
        <taxon>Bacillati</taxon>
        <taxon>Actinomycetota</taxon>
        <taxon>Actinomycetes</taxon>
        <taxon>Mycobacteriales</taxon>
        <taxon>Nocardiaceae</taxon>
        <taxon>Nocardia</taxon>
    </lineage>
</organism>
<keyword evidence="4" id="KW-1185">Reference proteome</keyword>
<dbReference type="AlphaFoldDB" id="A0A1W0BA45"/>
<dbReference type="Proteomes" id="UP000188836">
    <property type="component" value="Unassembled WGS sequence"/>
</dbReference>
<dbReference type="STRING" id="1538463.B0T36_25560"/>
<dbReference type="PROSITE" id="PS51186">
    <property type="entry name" value="GNAT"/>
    <property type="match status" value="1"/>
</dbReference>
<feature type="region of interest" description="Disordered" evidence="1">
    <location>
        <begin position="41"/>
        <end position="74"/>
    </location>
</feature>
<protein>
    <recommendedName>
        <fullName evidence="2">N-acetyltransferase domain-containing protein</fullName>
    </recommendedName>
</protein>
<dbReference type="PANTHER" id="PTHR43441">
    <property type="entry name" value="RIBOSOMAL-PROTEIN-SERINE ACETYLTRANSFERASE"/>
    <property type="match status" value="1"/>
</dbReference>
<dbReference type="EMBL" id="MUMY01000046">
    <property type="protein sequence ID" value="ONM45937.1"/>
    <property type="molecule type" value="Genomic_DNA"/>
</dbReference>
<dbReference type="PANTHER" id="PTHR43441:SF2">
    <property type="entry name" value="FAMILY ACETYLTRANSFERASE, PUTATIVE (AFU_ORTHOLOGUE AFUA_7G00850)-RELATED"/>
    <property type="match status" value="1"/>
</dbReference>
<evidence type="ECO:0000313" key="4">
    <source>
        <dbReference type="Proteomes" id="UP000188836"/>
    </source>
</evidence>
<dbReference type="GO" id="GO:0008999">
    <property type="term" value="F:protein-N-terminal-alanine acetyltransferase activity"/>
    <property type="evidence" value="ECO:0007669"/>
    <property type="project" value="TreeGrafter"/>
</dbReference>
<sequence>MLLSAPVIVYPSSSNRVSSYGVGSTGTPTLTGRKVRLRELEPDDRQTLTSFDRASSANRPPQVGGHQHWAAHRDPGPDSADDLQFVIESRYGGMLVGSVSAAATDSQAGLFSYSIGIGPLFRRCGYASDAIAVLLAHMFGERGYRECEVSIYGGNLGSLSLHGVIGFREKQRIPDTEVMRGRIRYMVVMSITAGEFAALHPGFTATGYPAASPRGRHWRARRGQHWRVPRPPLF</sequence>
<feature type="compositionally biased region" description="Polar residues" evidence="1">
    <location>
        <begin position="47"/>
        <end position="59"/>
    </location>
</feature>
<dbReference type="OrthoDB" id="3212229at2"/>